<dbReference type="EMBL" id="OW152813">
    <property type="protein sequence ID" value="CAH2034710.1"/>
    <property type="molecule type" value="Genomic_DNA"/>
</dbReference>
<evidence type="ECO:0000313" key="2">
    <source>
        <dbReference type="Proteomes" id="UP000837857"/>
    </source>
</evidence>
<proteinExistence type="predicted"/>
<organism evidence="1 2">
    <name type="scientific">Iphiclides podalirius</name>
    <name type="common">scarce swallowtail</name>
    <dbReference type="NCBI Taxonomy" id="110791"/>
    <lineage>
        <taxon>Eukaryota</taxon>
        <taxon>Metazoa</taxon>
        <taxon>Ecdysozoa</taxon>
        <taxon>Arthropoda</taxon>
        <taxon>Hexapoda</taxon>
        <taxon>Insecta</taxon>
        <taxon>Pterygota</taxon>
        <taxon>Neoptera</taxon>
        <taxon>Endopterygota</taxon>
        <taxon>Lepidoptera</taxon>
        <taxon>Glossata</taxon>
        <taxon>Ditrysia</taxon>
        <taxon>Papilionoidea</taxon>
        <taxon>Papilionidae</taxon>
        <taxon>Papilioninae</taxon>
        <taxon>Iphiclides</taxon>
    </lineage>
</organism>
<accession>A0ABN8HMV8</accession>
<evidence type="ECO:0000313" key="1">
    <source>
        <dbReference type="EMBL" id="CAH2034710.1"/>
    </source>
</evidence>
<feature type="non-terminal residue" evidence="1">
    <location>
        <position position="72"/>
    </location>
</feature>
<protein>
    <submittedName>
        <fullName evidence="1">Uncharacterized protein</fullName>
    </submittedName>
</protein>
<dbReference type="Proteomes" id="UP000837857">
    <property type="component" value="Chromosome 1"/>
</dbReference>
<gene>
    <name evidence="1" type="ORF">IPOD504_LOCUS255</name>
</gene>
<name>A0ABN8HMV8_9NEOP</name>
<keyword evidence="2" id="KW-1185">Reference proteome</keyword>
<sequence length="72" mass="8085">MDAVIKKKQISDASPRGVGCIYRVHFCCENDFERTKPHFRGSIISILDYTNGKSAATDYSTDVRITCADQCH</sequence>
<reference evidence="1" key="1">
    <citation type="submission" date="2022-03" db="EMBL/GenBank/DDBJ databases">
        <authorList>
            <person name="Martin H S."/>
        </authorList>
    </citation>
    <scope>NUCLEOTIDE SEQUENCE</scope>
</reference>